<keyword evidence="3" id="KW-0804">Transcription</keyword>
<reference evidence="5" key="2">
    <citation type="journal article" date="2024" name="Antonie Van Leeuwenhoek">
        <title>Roseihalotalea indica gen. nov., sp. nov., a halophilic Bacteroidetes from mesopelagic Southwest Indian Ocean with higher carbohydrate metabolic potential.</title>
        <authorList>
            <person name="Chen B."/>
            <person name="Zhang M."/>
            <person name="Lin D."/>
            <person name="Ye J."/>
            <person name="Tang K."/>
        </authorList>
    </citation>
    <scope>NUCLEOTIDE SEQUENCE</scope>
    <source>
        <strain evidence="5">TK19036</strain>
    </source>
</reference>
<dbReference type="GO" id="GO:0043565">
    <property type="term" value="F:sequence-specific DNA binding"/>
    <property type="evidence" value="ECO:0007669"/>
    <property type="project" value="InterPro"/>
</dbReference>
<dbReference type="PRINTS" id="PR00032">
    <property type="entry name" value="HTHARAC"/>
</dbReference>
<proteinExistence type="predicted"/>
<keyword evidence="2" id="KW-0238">DNA-binding</keyword>
<evidence type="ECO:0000313" key="5">
    <source>
        <dbReference type="EMBL" id="WKN39150.1"/>
    </source>
</evidence>
<name>A0AA49GTV1_9BACT</name>
<evidence type="ECO:0000256" key="1">
    <source>
        <dbReference type="ARBA" id="ARBA00023015"/>
    </source>
</evidence>
<dbReference type="InterPro" id="IPR020449">
    <property type="entry name" value="Tscrpt_reg_AraC-type_HTH"/>
</dbReference>
<dbReference type="SUPFAM" id="SSF46689">
    <property type="entry name" value="Homeodomain-like"/>
    <property type="match status" value="2"/>
</dbReference>
<dbReference type="Pfam" id="PF12833">
    <property type="entry name" value="HTH_18"/>
    <property type="match status" value="1"/>
</dbReference>
<sequence length="135" mass="15979">MMTLHQRVVKAKLVIDQQYDQPLSLDQLSDSAHFSKYHFLRLFRKLYKVTPHQYLTRKRIEAARQQLTHSDFSIADIGFRVGFQGVSHFNVTFRKWVGTYPTQYREKTRQQLEQAQTQPATVIPYCFAQSYCTTE</sequence>
<dbReference type="InterPro" id="IPR018060">
    <property type="entry name" value="HTH_AraC"/>
</dbReference>
<dbReference type="PROSITE" id="PS01124">
    <property type="entry name" value="HTH_ARAC_FAMILY_2"/>
    <property type="match status" value="1"/>
</dbReference>
<dbReference type="GO" id="GO:0003700">
    <property type="term" value="F:DNA-binding transcription factor activity"/>
    <property type="evidence" value="ECO:0007669"/>
    <property type="project" value="InterPro"/>
</dbReference>
<gene>
    <name evidence="5" type="ORF">K4G66_10620</name>
</gene>
<protein>
    <submittedName>
        <fullName evidence="5">AraC family transcriptional regulator</fullName>
    </submittedName>
</protein>
<dbReference type="InterPro" id="IPR009057">
    <property type="entry name" value="Homeodomain-like_sf"/>
</dbReference>
<organism evidence="5">
    <name type="scientific">Roseihalotalea indica</name>
    <dbReference type="NCBI Taxonomy" id="2867963"/>
    <lineage>
        <taxon>Bacteria</taxon>
        <taxon>Pseudomonadati</taxon>
        <taxon>Bacteroidota</taxon>
        <taxon>Cytophagia</taxon>
        <taxon>Cytophagales</taxon>
        <taxon>Catalimonadaceae</taxon>
        <taxon>Roseihalotalea</taxon>
    </lineage>
</organism>
<dbReference type="AlphaFoldDB" id="A0AA49GTV1"/>
<evidence type="ECO:0000256" key="3">
    <source>
        <dbReference type="ARBA" id="ARBA00023163"/>
    </source>
</evidence>
<dbReference type="PANTHER" id="PTHR43280:SF28">
    <property type="entry name" value="HTH-TYPE TRANSCRIPTIONAL ACTIVATOR RHAS"/>
    <property type="match status" value="1"/>
</dbReference>
<dbReference type="SMART" id="SM00342">
    <property type="entry name" value="HTH_ARAC"/>
    <property type="match status" value="1"/>
</dbReference>
<feature type="domain" description="HTH araC/xylS-type" evidence="4">
    <location>
        <begin position="9"/>
        <end position="107"/>
    </location>
</feature>
<reference evidence="5" key="1">
    <citation type="journal article" date="2023" name="Comput. Struct. Biotechnol. J.">
        <title>Discovery of a novel marine Bacteroidetes with a rich repertoire of carbohydrate-active enzymes.</title>
        <authorList>
            <person name="Chen B."/>
            <person name="Liu G."/>
            <person name="Chen Q."/>
            <person name="Wang H."/>
            <person name="Liu L."/>
            <person name="Tang K."/>
        </authorList>
    </citation>
    <scope>NUCLEOTIDE SEQUENCE</scope>
    <source>
        <strain evidence="5">TK19036</strain>
    </source>
</reference>
<dbReference type="EMBL" id="CP120682">
    <property type="protein sequence ID" value="WKN39150.1"/>
    <property type="molecule type" value="Genomic_DNA"/>
</dbReference>
<evidence type="ECO:0000256" key="2">
    <source>
        <dbReference type="ARBA" id="ARBA00023125"/>
    </source>
</evidence>
<evidence type="ECO:0000259" key="4">
    <source>
        <dbReference type="PROSITE" id="PS01124"/>
    </source>
</evidence>
<dbReference type="PANTHER" id="PTHR43280">
    <property type="entry name" value="ARAC-FAMILY TRANSCRIPTIONAL REGULATOR"/>
    <property type="match status" value="1"/>
</dbReference>
<dbReference type="Gene3D" id="1.10.10.60">
    <property type="entry name" value="Homeodomain-like"/>
    <property type="match status" value="2"/>
</dbReference>
<accession>A0AA49GTV1</accession>
<keyword evidence="1" id="KW-0805">Transcription regulation</keyword>